<name>A0A150QS20_SORCE</name>
<evidence type="ECO:0000256" key="1">
    <source>
        <dbReference type="ARBA" id="ARBA00022679"/>
    </source>
</evidence>
<reference evidence="8 9" key="1">
    <citation type="submission" date="2014-02" db="EMBL/GenBank/DDBJ databases">
        <title>The small core and large imbalanced accessory genome model reveals a collaborative survival strategy of Sorangium cellulosum strains in nature.</title>
        <authorList>
            <person name="Han K."/>
            <person name="Peng R."/>
            <person name="Blom J."/>
            <person name="Li Y.-Z."/>
        </authorList>
    </citation>
    <scope>NUCLEOTIDE SEQUENCE [LARGE SCALE GENOMIC DNA]</scope>
    <source>
        <strain evidence="8 9">So0008-312</strain>
    </source>
</reference>
<dbReference type="InterPro" id="IPR011009">
    <property type="entry name" value="Kinase-like_dom_sf"/>
</dbReference>
<evidence type="ECO:0000259" key="7">
    <source>
        <dbReference type="PROSITE" id="PS50011"/>
    </source>
</evidence>
<feature type="binding site" evidence="5">
    <location>
        <position position="127"/>
    </location>
    <ligand>
        <name>ATP</name>
        <dbReference type="ChEBI" id="CHEBI:30616"/>
    </ligand>
</feature>
<dbReference type="PANTHER" id="PTHR43289:SF6">
    <property type="entry name" value="SERINE_THREONINE-PROTEIN KINASE NEKL-3"/>
    <property type="match status" value="1"/>
</dbReference>
<dbReference type="Proteomes" id="UP000075260">
    <property type="component" value="Unassembled WGS sequence"/>
</dbReference>
<evidence type="ECO:0000256" key="6">
    <source>
        <dbReference type="SAM" id="MobiDB-lite"/>
    </source>
</evidence>
<dbReference type="AlphaFoldDB" id="A0A150QS20"/>
<dbReference type="PANTHER" id="PTHR43289">
    <property type="entry name" value="MITOGEN-ACTIVATED PROTEIN KINASE KINASE KINASE 20-RELATED"/>
    <property type="match status" value="1"/>
</dbReference>
<dbReference type="PROSITE" id="PS50011">
    <property type="entry name" value="PROTEIN_KINASE_DOM"/>
    <property type="match status" value="1"/>
</dbReference>
<dbReference type="PROSITE" id="PS00108">
    <property type="entry name" value="PROTEIN_KINASE_ST"/>
    <property type="match status" value="1"/>
</dbReference>
<organism evidence="8 9">
    <name type="scientific">Sorangium cellulosum</name>
    <name type="common">Polyangium cellulosum</name>
    <dbReference type="NCBI Taxonomy" id="56"/>
    <lineage>
        <taxon>Bacteria</taxon>
        <taxon>Pseudomonadati</taxon>
        <taxon>Myxococcota</taxon>
        <taxon>Polyangia</taxon>
        <taxon>Polyangiales</taxon>
        <taxon>Polyangiaceae</taxon>
        <taxon>Sorangium</taxon>
    </lineage>
</organism>
<dbReference type="EMBL" id="JEMA01000374">
    <property type="protein sequence ID" value="KYF70759.1"/>
    <property type="molecule type" value="Genomic_DNA"/>
</dbReference>
<feature type="compositionally biased region" description="Low complexity" evidence="6">
    <location>
        <begin position="27"/>
        <end position="42"/>
    </location>
</feature>
<dbReference type="InterPro" id="IPR017441">
    <property type="entry name" value="Protein_kinase_ATP_BS"/>
</dbReference>
<dbReference type="InterPro" id="IPR008271">
    <property type="entry name" value="Ser/Thr_kinase_AS"/>
</dbReference>
<gene>
    <name evidence="8" type="ORF">BE15_21190</name>
</gene>
<dbReference type="SUPFAM" id="SSF48452">
    <property type="entry name" value="TPR-like"/>
    <property type="match status" value="1"/>
</dbReference>
<evidence type="ECO:0000256" key="2">
    <source>
        <dbReference type="ARBA" id="ARBA00022741"/>
    </source>
</evidence>
<protein>
    <submittedName>
        <fullName evidence="8">Protein kinase</fullName>
    </submittedName>
</protein>
<dbReference type="Gene3D" id="1.25.40.10">
    <property type="entry name" value="Tetratricopeptide repeat domain"/>
    <property type="match status" value="3"/>
</dbReference>
<keyword evidence="2 5" id="KW-0547">Nucleotide-binding</keyword>
<evidence type="ECO:0000256" key="3">
    <source>
        <dbReference type="ARBA" id="ARBA00022777"/>
    </source>
</evidence>
<dbReference type="GO" id="GO:0005524">
    <property type="term" value="F:ATP binding"/>
    <property type="evidence" value="ECO:0007669"/>
    <property type="project" value="UniProtKB-UniRule"/>
</dbReference>
<dbReference type="Gene3D" id="3.30.200.20">
    <property type="entry name" value="Phosphorylase Kinase, domain 1"/>
    <property type="match status" value="1"/>
</dbReference>
<comment type="caution">
    <text evidence="8">The sequence shown here is derived from an EMBL/GenBank/DDBJ whole genome shotgun (WGS) entry which is preliminary data.</text>
</comment>
<dbReference type="PROSITE" id="PS00107">
    <property type="entry name" value="PROTEIN_KINASE_ATP"/>
    <property type="match status" value="1"/>
</dbReference>
<evidence type="ECO:0000256" key="4">
    <source>
        <dbReference type="ARBA" id="ARBA00022840"/>
    </source>
</evidence>
<accession>A0A150QS20</accession>
<keyword evidence="4 5" id="KW-0067">ATP-binding</keyword>
<dbReference type="SUPFAM" id="SSF48439">
    <property type="entry name" value="Protein prenylyltransferase"/>
    <property type="match status" value="1"/>
</dbReference>
<evidence type="ECO:0000256" key="5">
    <source>
        <dbReference type="PROSITE-ProRule" id="PRU10141"/>
    </source>
</evidence>
<evidence type="ECO:0000313" key="9">
    <source>
        <dbReference type="Proteomes" id="UP000075260"/>
    </source>
</evidence>
<dbReference type="InterPro" id="IPR011990">
    <property type="entry name" value="TPR-like_helical_dom_sf"/>
</dbReference>
<dbReference type="SUPFAM" id="SSF56112">
    <property type="entry name" value="Protein kinase-like (PK-like)"/>
    <property type="match status" value="1"/>
</dbReference>
<dbReference type="RefSeq" id="WP_061607442.1">
    <property type="nucleotide sequence ID" value="NZ_JEMA01000374.1"/>
</dbReference>
<feature type="compositionally biased region" description="Low complexity" evidence="6">
    <location>
        <begin position="51"/>
        <end position="60"/>
    </location>
</feature>
<dbReference type="CDD" id="cd14014">
    <property type="entry name" value="STKc_PknB_like"/>
    <property type="match status" value="1"/>
</dbReference>
<dbReference type="Gene3D" id="1.10.510.10">
    <property type="entry name" value="Transferase(Phosphotransferase) domain 1"/>
    <property type="match status" value="1"/>
</dbReference>
<evidence type="ECO:0000313" key="8">
    <source>
        <dbReference type="EMBL" id="KYF70759.1"/>
    </source>
</evidence>
<dbReference type="InterPro" id="IPR000719">
    <property type="entry name" value="Prot_kinase_dom"/>
</dbReference>
<dbReference type="GO" id="GO:0004674">
    <property type="term" value="F:protein serine/threonine kinase activity"/>
    <property type="evidence" value="ECO:0007669"/>
    <property type="project" value="TreeGrafter"/>
</dbReference>
<proteinExistence type="predicted"/>
<keyword evidence="3 8" id="KW-0418">Kinase</keyword>
<dbReference type="Pfam" id="PF00069">
    <property type="entry name" value="Pkinase"/>
    <property type="match status" value="1"/>
</dbReference>
<keyword evidence="1" id="KW-0808">Transferase</keyword>
<feature type="region of interest" description="Disordered" evidence="6">
    <location>
        <begin position="1"/>
        <end position="68"/>
    </location>
</feature>
<dbReference type="SMART" id="SM00220">
    <property type="entry name" value="S_TKc"/>
    <property type="match status" value="1"/>
</dbReference>
<sequence>MSRVGRAGPESARAARSADQEPTPRGAPLAPSSRAPRSVSSVPPAPPAPHATPVLTAPPASSFPPEGSGAAQDTVFVCVDPPSSRAPSRFPIRDWDRYECLSLVGKGGMGTVYKARDPRLQRYVALKLIRGNDPELAQRFIWEARAQARVEHPNVCKVYEVGEAQGQPFIAMQYIDGQPLHRVAQQMSLEQRLKIVADVADGLHAAHRLGLIHRDIKPANILVERTADGAFRPYLLDFGLARDIGADGRATTSDEGTPAYMAPEQVSGGQRQLDRRTDVYCLGATLYEVLSGRPPFVDPSMTSLIWRVVNELPVPPRQIDKGIPVDLETIVMKCLEKEPQRRYDSAKMLALDLGRYLEGEPIEARPASLVYSALKRARKHRLAVSAAAAALVVLSLSGAVALRAKLAAARQAELAAHVASLAEGFGQDVKEMELFMRYAYALPLHDVSREKEVIRARMGEIDRKMQAMRGAAGDLVEGPGRYALGRGHLALHEPEEALRHLEAALGSGYAAREAKFAAGLAHGMLYRKGLDRARRLADKGERSAQQIELDERHKGPAIKYLRDSVRSTGAPSAYTAALTELYEGRFDEALGDARRAFARSPWEYEAKKLEGDVLSAKGAAARDAGDHAAALVEFRAAVASYDAAAQMAESDPELHEATASALSEIMLIEAQRGGDVERLFAQLIDRCDRALHANPRASGAHAKKAWAHVHRARRDLSRGADPRPDLTRAIAASEQAIQGDPSDATAYGSMGASLFLIASYEGTLGLDTRPSLERAIESMQRSLALDPNSFWAWNDTGIAFGMMAEYSASRGADPIRLFELSASHIERAIEIAPNDAPPRLNQGWFHAQRAQYELDHGVSPEASLEVAMDNLEAALRLRPDSYQSYNSLALAYLIQGRYERLTGRSPEVSLARSLDGYSAAAHLDPEDLEAQQGTGLALAEAALWALSRGEDPTDALRAARGKLERIVAARPRNAEALLALGGVDLLAARWAASRGRIPVAPLDAAERSLLRAVEANDGNARIFARLAEVHRLRAAVAAPGFLDARAEVEAGLALVDRALEIDPDFPAASAEQGALLLLKAKAERDRALRLDLARRAADVLDRALQESPLLAREHAPLLGEARKIAAANAP</sequence>
<feature type="domain" description="Protein kinase" evidence="7">
    <location>
        <begin position="98"/>
        <end position="357"/>
    </location>
</feature>